<dbReference type="GO" id="GO:0046872">
    <property type="term" value="F:metal ion binding"/>
    <property type="evidence" value="ECO:0007669"/>
    <property type="project" value="UniProtKB-KW"/>
</dbReference>
<dbReference type="GO" id="GO:0016491">
    <property type="term" value="F:oxidoreductase activity"/>
    <property type="evidence" value="ECO:0007669"/>
    <property type="project" value="UniProtKB-KW"/>
</dbReference>
<keyword evidence="3" id="KW-0560">Oxidoreductase</keyword>
<dbReference type="GO" id="GO:0051539">
    <property type="term" value="F:4 iron, 4 sulfur cluster binding"/>
    <property type="evidence" value="ECO:0007669"/>
    <property type="project" value="UniProtKB-KW"/>
</dbReference>
<keyword evidence="1" id="KW-0004">4Fe-4S</keyword>
<organism evidence="6 7">
    <name type="scientific">Paenibacillus thalictri</name>
    <dbReference type="NCBI Taxonomy" id="2527873"/>
    <lineage>
        <taxon>Bacteria</taxon>
        <taxon>Bacillati</taxon>
        <taxon>Bacillota</taxon>
        <taxon>Bacilli</taxon>
        <taxon>Bacillales</taxon>
        <taxon>Paenibacillaceae</taxon>
        <taxon>Paenibacillus</taxon>
    </lineage>
</organism>
<evidence type="ECO:0000256" key="5">
    <source>
        <dbReference type="ARBA" id="ARBA00023014"/>
    </source>
</evidence>
<dbReference type="PANTHER" id="PTHR43498">
    <property type="entry name" value="FERREDOXIN:COB-COM HETERODISULFIDE REDUCTASE SUBUNIT A"/>
    <property type="match status" value="1"/>
</dbReference>
<dbReference type="Gene3D" id="1.25.10.10">
    <property type="entry name" value="Leucine-rich Repeat Variant"/>
    <property type="match status" value="1"/>
</dbReference>
<dbReference type="InterPro" id="IPR039650">
    <property type="entry name" value="HdrA-like"/>
</dbReference>
<dbReference type="Proteomes" id="UP000293142">
    <property type="component" value="Unassembled WGS sequence"/>
</dbReference>
<dbReference type="PANTHER" id="PTHR43498:SF1">
    <property type="entry name" value="COB--COM HETERODISULFIDE REDUCTASE IRON-SULFUR SUBUNIT A"/>
    <property type="match status" value="1"/>
</dbReference>
<evidence type="ECO:0000313" key="6">
    <source>
        <dbReference type="EMBL" id="TBL75679.1"/>
    </source>
</evidence>
<evidence type="ECO:0000256" key="2">
    <source>
        <dbReference type="ARBA" id="ARBA00022723"/>
    </source>
</evidence>
<keyword evidence="2" id="KW-0479">Metal-binding</keyword>
<evidence type="ECO:0000313" key="7">
    <source>
        <dbReference type="Proteomes" id="UP000293142"/>
    </source>
</evidence>
<comment type="caution">
    <text evidence="6">The sequence shown here is derived from an EMBL/GenBank/DDBJ whole genome shotgun (WGS) entry which is preliminary data.</text>
</comment>
<evidence type="ECO:0000256" key="1">
    <source>
        <dbReference type="ARBA" id="ARBA00022485"/>
    </source>
</evidence>
<evidence type="ECO:0000256" key="3">
    <source>
        <dbReference type="ARBA" id="ARBA00023002"/>
    </source>
</evidence>
<dbReference type="RefSeq" id="WP_131015590.1">
    <property type="nucleotide sequence ID" value="NZ_SIRE01000016.1"/>
</dbReference>
<dbReference type="AlphaFoldDB" id="A0A4Q9DL07"/>
<dbReference type="EMBL" id="SIRE01000016">
    <property type="protein sequence ID" value="TBL75679.1"/>
    <property type="molecule type" value="Genomic_DNA"/>
</dbReference>
<evidence type="ECO:0000256" key="4">
    <source>
        <dbReference type="ARBA" id="ARBA00023004"/>
    </source>
</evidence>
<accession>A0A4Q9DL07</accession>
<protein>
    <submittedName>
        <fullName evidence="6">FAD-dependent oxidoreductase</fullName>
    </submittedName>
</protein>
<dbReference type="SUPFAM" id="SSF51905">
    <property type="entry name" value="FAD/NAD(P)-binding domain"/>
    <property type="match status" value="1"/>
</dbReference>
<dbReference type="InterPro" id="IPR011989">
    <property type="entry name" value="ARM-like"/>
</dbReference>
<sequence length="634" mass="70330">MKQLITDVLVVGGGTAGAVAAIGAAEEGAKVILVERDGVLGGVGVRGGIHYYYYGSMGGTQTNIDYSTRSVAKHMGGKSRGFHPEAKGLVLSERVRELGIEVVYDAVVADVVMHGKQVAGVIVETDREKVEILAKVTIDSTGDGDVAYLAGAEFTQGREWDGATHTYSLAPRYIDPRGVLQYKNFDIGWVISTDPRDVSRAYRAGRQYAWRGQEDPSNTHYTVIGPQLGIREGRIILGEYVLHQDDMLHDKRFDDVVMRCFSHHDTHTYDYANESDFTQIYIPILGFRKIPFGGDVPYRCFVPRQIDGLLIGCRALSQDHDCSMTLRMQRDMQKVGEVVGVAAALSVQQQTLPRNVSIPDLQHKLIARGVLQESDLQRESEPWMVFEAETKEHRRDLLLEEDQTRHVEFLIDYLGGGEEDIALWWIWQLGDICAPSLLEALPYAQGKKLRGIALGLGLIRHPSSVPLLANVFRSRDAEKKPDPLTCSEERWLAALILLKQQGNPIVASDVIEALFKERKSTTVLYMLHYLVAVAEQLTDQQKARLEQAIGQLLQDPELGDDYFVKGSHGITPTKGECSSMRWGIEITAGYLLGRIGGDGLQVLRTYMQDRRGYARTAAAMMTARLSEAKGAVQA</sequence>
<dbReference type="OrthoDB" id="2493700at2"/>
<dbReference type="Gene3D" id="3.50.50.60">
    <property type="entry name" value="FAD/NAD(P)-binding domain"/>
    <property type="match status" value="1"/>
</dbReference>
<dbReference type="InterPro" id="IPR036188">
    <property type="entry name" value="FAD/NAD-bd_sf"/>
</dbReference>
<keyword evidence="4" id="KW-0408">Iron</keyword>
<keyword evidence="7" id="KW-1185">Reference proteome</keyword>
<name>A0A4Q9DL07_9BACL</name>
<reference evidence="6 7" key="1">
    <citation type="submission" date="2019-02" db="EMBL/GenBank/DDBJ databases">
        <title>Paenibacillus sp. nov., isolated from surface-sterilized tissue of Thalictrum simplex L.</title>
        <authorList>
            <person name="Tuo L."/>
        </authorList>
    </citation>
    <scope>NUCLEOTIDE SEQUENCE [LARGE SCALE GENOMIC DNA]</scope>
    <source>
        <strain evidence="6 7">N2SHLJ1</strain>
    </source>
</reference>
<keyword evidence="5" id="KW-0411">Iron-sulfur</keyword>
<dbReference type="Pfam" id="PF12831">
    <property type="entry name" value="FAD_oxidored"/>
    <property type="match status" value="2"/>
</dbReference>
<proteinExistence type="predicted"/>
<gene>
    <name evidence="6" type="ORF">EYB31_22045</name>
</gene>